<evidence type="ECO:0000313" key="4">
    <source>
        <dbReference type="EMBL" id="CAF3623900.1"/>
    </source>
</evidence>
<dbReference type="SUPFAM" id="SSF48208">
    <property type="entry name" value="Six-hairpin glycosidases"/>
    <property type="match status" value="1"/>
</dbReference>
<name>A0A813UZU4_9BILA</name>
<dbReference type="EMBL" id="CAJOBA010001982">
    <property type="protein sequence ID" value="CAF3623900.1"/>
    <property type="molecule type" value="Genomic_DNA"/>
</dbReference>
<dbReference type="InterPro" id="IPR008313">
    <property type="entry name" value="GH125"/>
</dbReference>
<evidence type="ECO:0000313" key="5">
    <source>
        <dbReference type="Proteomes" id="UP000663829"/>
    </source>
</evidence>
<dbReference type="EMBL" id="CAJOBC010000743">
    <property type="protein sequence ID" value="CAF3621062.1"/>
    <property type="molecule type" value="Genomic_DNA"/>
</dbReference>
<evidence type="ECO:0000313" key="2">
    <source>
        <dbReference type="EMBL" id="CAF0838992.1"/>
    </source>
</evidence>
<dbReference type="Proteomes" id="UP000681722">
    <property type="component" value="Unassembled WGS sequence"/>
</dbReference>
<evidence type="ECO:0000313" key="1">
    <source>
        <dbReference type="EMBL" id="CAF0833948.1"/>
    </source>
</evidence>
<dbReference type="AlphaFoldDB" id="A0A813UZU4"/>
<dbReference type="EMBL" id="CAJNOK010001982">
    <property type="protein sequence ID" value="CAF0838992.1"/>
    <property type="molecule type" value="Genomic_DNA"/>
</dbReference>
<sequence length="328" mass="39272">MKLLSTILKYLPKLINKSFHVEWCSKIKSVLRGHIMWLFKRAQRLDQGHWGRSYLTNGQCKDKIFQLDQQCYPLLELCQYYDLYQEEKGDCIELVNMFVNQIDEVLTTILACKHPEKWIFSTDETPGDDPVQYPYHFSSQILLWYTLKQLEQRKFVKSFDLTYWIENLYRDCLECFRTNHPENQNKFLFAYVADNQNSYHHFYHDANDLPTVYAPLWQFCSHDDEAWLNTMEFAFSPLNKDGFYVVGLGSVHTRHPWPLGDAQELLYAHLINDETRQRRLLNRLTNQIIQWDGLYSEAVDENDHKVTSRHWFSWPGAVISIMFLNYYF</sequence>
<comment type="caution">
    <text evidence="1">The sequence shown here is derived from an EMBL/GenBank/DDBJ whole genome shotgun (WGS) entry which is preliminary data.</text>
</comment>
<dbReference type="InterPro" id="IPR008928">
    <property type="entry name" value="6-hairpin_glycosidase_sf"/>
</dbReference>
<proteinExistence type="predicted"/>
<dbReference type="OrthoDB" id="2580243at2759"/>
<dbReference type="Gene3D" id="1.50.10.10">
    <property type="match status" value="1"/>
</dbReference>
<dbReference type="EMBL" id="CAJNOQ010000743">
    <property type="protein sequence ID" value="CAF0833948.1"/>
    <property type="molecule type" value="Genomic_DNA"/>
</dbReference>
<dbReference type="Proteomes" id="UP000663829">
    <property type="component" value="Unassembled WGS sequence"/>
</dbReference>
<evidence type="ECO:0000313" key="3">
    <source>
        <dbReference type="EMBL" id="CAF3621062.1"/>
    </source>
</evidence>
<dbReference type="Pfam" id="PF06824">
    <property type="entry name" value="Glyco_hydro_125"/>
    <property type="match status" value="1"/>
</dbReference>
<organism evidence="1 5">
    <name type="scientific">Didymodactylos carnosus</name>
    <dbReference type="NCBI Taxonomy" id="1234261"/>
    <lineage>
        <taxon>Eukaryota</taxon>
        <taxon>Metazoa</taxon>
        <taxon>Spiralia</taxon>
        <taxon>Gnathifera</taxon>
        <taxon>Rotifera</taxon>
        <taxon>Eurotatoria</taxon>
        <taxon>Bdelloidea</taxon>
        <taxon>Philodinida</taxon>
        <taxon>Philodinidae</taxon>
        <taxon>Didymodactylos</taxon>
    </lineage>
</organism>
<dbReference type="GO" id="GO:0005975">
    <property type="term" value="P:carbohydrate metabolic process"/>
    <property type="evidence" value="ECO:0007669"/>
    <property type="project" value="InterPro"/>
</dbReference>
<dbReference type="Proteomes" id="UP000682733">
    <property type="component" value="Unassembled WGS sequence"/>
</dbReference>
<accession>A0A813UZU4</accession>
<dbReference type="Proteomes" id="UP000677228">
    <property type="component" value="Unassembled WGS sequence"/>
</dbReference>
<gene>
    <name evidence="1" type="ORF">GPM918_LOCUS5203</name>
    <name evidence="2" type="ORF">OVA965_LOCUS6543</name>
    <name evidence="3" type="ORF">SRO942_LOCUS5203</name>
    <name evidence="4" type="ORF">TMI583_LOCUS6539</name>
</gene>
<protein>
    <recommendedName>
        <fullName evidence="6">Metal-independent alpha-mannosidase</fullName>
    </recommendedName>
</protein>
<dbReference type="InterPro" id="IPR012341">
    <property type="entry name" value="6hp_glycosidase-like_sf"/>
</dbReference>
<reference evidence="1" key="1">
    <citation type="submission" date="2021-02" db="EMBL/GenBank/DDBJ databases">
        <authorList>
            <person name="Nowell W R."/>
        </authorList>
    </citation>
    <scope>NUCLEOTIDE SEQUENCE</scope>
</reference>
<keyword evidence="5" id="KW-1185">Reference proteome</keyword>
<evidence type="ECO:0008006" key="6">
    <source>
        <dbReference type="Google" id="ProtNLM"/>
    </source>
</evidence>